<dbReference type="OrthoDB" id="6428208at2"/>
<feature type="chain" id="PRO_5008219260" evidence="3">
    <location>
        <begin position="22"/>
        <end position="214"/>
    </location>
</feature>
<keyword evidence="7" id="KW-1185">Reference proteome</keyword>
<protein>
    <submittedName>
        <fullName evidence="4">Uncharacterized protein</fullName>
    </submittedName>
</protein>
<dbReference type="STRING" id="1560201.NG42_20445"/>
<evidence type="ECO:0000313" key="6">
    <source>
        <dbReference type="Proteomes" id="UP000036851"/>
    </source>
</evidence>
<gene>
    <name evidence="4" type="ORF">NG42_20445</name>
    <name evidence="5" type="ORF">NG43_19660</name>
</gene>
<evidence type="ECO:0000256" key="1">
    <source>
        <dbReference type="ARBA" id="ARBA00008490"/>
    </source>
</evidence>
<dbReference type="PROSITE" id="PS51257">
    <property type="entry name" value="PROKAR_LIPOPROTEIN"/>
    <property type="match status" value="1"/>
</dbReference>
<dbReference type="InterPro" id="IPR018635">
    <property type="entry name" value="UPF0319"/>
</dbReference>
<evidence type="ECO:0000256" key="2">
    <source>
        <dbReference type="ARBA" id="ARBA00022729"/>
    </source>
</evidence>
<dbReference type="Proteomes" id="UP000037088">
    <property type="component" value="Unassembled WGS sequence"/>
</dbReference>
<feature type="signal peptide" evidence="3">
    <location>
        <begin position="1"/>
        <end position="21"/>
    </location>
</feature>
<keyword evidence="2 3" id="KW-0732">Signal</keyword>
<dbReference type="EMBL" id="JRXF01000042">
    <property type="protein sequence ID" value="KOC88813.1"/>
    <property type="molecule type" value="Genomic_DNA"/>
</dbReference>
<dbReference type="Proteomes" id="UP000036851">
    <property type="component" value="Unassembled WGS sequence"/>
</dbReference>
<dbReference type="RefSeq" id="WP_052902670.1">
    <property type="nucleotide sequence ID" value="NZ_JRXE01000040.1"/>
</dbReference>
<proteinExistence type="inferred from homology"/>
<evidence type="ECO:0000313" key="4">
    <source>
        <dbReference type="EMBL" id="KOC87435.1"/>
    </source>
</evidence>
<dbReference type="PATRIC" id="fig|1560201.3.peg.4340"/>
<dbReference type="NCBIfam" id="NF002967">
    <property type="entry name" value="PRK03641.1"/>
    <property type="match status" value="1"/>
</dbReference>
<evidence type="ECO:0000313" key="7">
    <source>
        <dbReference type="Proteomes" id="UP000037088"/>
    </source>
</evidence>
<comment type="caution">
    <text evidence="4">The sequence shown here is derived from an EMBL/GenBank/DDBJ whole genome shotgun (WGS) entry which is preliminary data.</text>
</comment>
<accession>A0A0L7SWJ8</accession>
<evidence type="ECO:0000256" key="3">
    <source>
        <dbReference type="SAM" id="SignalP"/>
    </source>
</evidence>
<dbReference type="PANTHER" id="PTHR38108">
    <property type="entry name" value="UPF0319 PROTEIN YCCT"/>
    <property type="match status" value="1"/>
</dbReference>
<reference evidence="6 7" key="1">
    <citation type="journal article" date="2015" name="Int. J. Syst. Evol. Microbiol.">
        <title>Erwinia iniecta sp. nov., isolated from Russian wheat aphids (Diuraphis noxia).</title>
        <authorList>
            <person name="Campillo T."/>
            <person name="Luna E."/>
            <person name="Portier P."/>
            <person name="Fischer-Le Saux M."/>
            <person name="Lapitan N."/>
            <person name="Tisserat N.A."/>
            <person name="Leach J.E."/>
        </authorList>
    </citation>
    <scope>NUCLEOTIDE SEQUENCE [LARGE SCALE GENOMIC DNA]</scope>
    <source>
        <strain evidence="4 7">B120</strain>
        <strain evidence="5 6">B149</strain>
    </source>
</reference>
<name>A0A0L7SWJ8_9GAMM</name>
<dbReference type="EMBL" id="JRXE01000040">
    <property type="protein sequence ID" value="KOC87435.1"/>
    <property type="molecule type" value="Genomic_DNA"/>
</dbReference>
<dbReference type="AlphaFoldDB" id="A0A0L7SWJ8"/>
<organism evidence="4 7">
    <name type="scientific">Winslowiella iniecta</name>
    <dbReference type="NCBI Taxonomy" id="1560201"/>
    <lineage>
        <taxon>Bacteria</taxon>
        <taxon>Pseudomonadati</taxon>
        <taxon>Pseudomonadota</taxon>
        <taxon>Gammaproteobacteria</taxon>
        <taxon>Enterobacterales</taxon>
        <taxon>Erwiniaceae</taxon>
        <taxon>Winslowiella</taxon>
    </lineage>
</organism>
<dbReference type="PANTHER" id="PTHR38108:SF1">
    <property type="entry name" value="UPF0319 PROTEIN YCCT"/>
    <property type="match status" value="1"/>
</dbReference>
<sequence>MKLRLVLSGLIALLVAASCNATTLKLAPEIDLLVLDGRKISGSLLKGAEGLELERGEHQFLFRVVKPLDKDRYHPVREYVSVPLIATFTAQAKSVTIRLPALQTLHDRRHFDKAADFQLVDEQGHEIVSRRDHLLPSHHSDLEQAMIAYNRNGQVASVPRFAQPQATTTITQSMPADLAVNDTATERLLNLWFHQVDAATRQRLVLWMRALRAS</sequence>
<comment type="similarity">
    <text evidence="1">Belongs to the UPF0319 family.</text>
</comment>
<evidence type="ECO:0000313" key="5">
    <source>
        <dbReference type="EMBL" id="KOC88813.1"/>
    </source>
</evidence>
<dbReference type="Pfam" id="PF09829">
    <property type="entry name" value="DUF2057"/>
    <property type="match status" value="1"/>
</dbReference>